<dbReference type="InterPro" id="IPR051419">
    <property type="entry name" value="Lys/N-term_MeTrsfase_sf"/>
</dbReference>
<evidence type="ECO:0000313" key="7">
    <source>
        <dbReference type="Proteomes" id="UP000245764"/>
    </source>
</evidence>
<comment type="similarity">
    <text evidence="1">Belongs to the methyltransferase superfamily.</text>
</comment>
<keyword evidence="3" id="KW-0808">Transferase</keyword>
<dbReference type="InterPro" id="IPR029063">
    <property type="entry name" value="SAM-dependent_MTases_sf"/>
</dbReference>
<sequence length="229" mass="25978">MTPDEENAALATPEYWNSRYTSSSSSSSSNGGSGSGSTPTHEWFRDYSSLKPFFRRHFFPHFRAENEPRIVHLGSGDSTVPYDLSSEEGYTNQLCVDFSHTVVEMMTARTKAEAGIEWRCADVRDLSALLPDESVDVAFDKGTLDAMIHGSPWSPPEDVLRNTGGYVDEVHRILKPNGVFLYVTYRQPHFVKPLLNRDGKWRVEMEVLEHEKGGFEYYGFVLRKKAAVW</sequence>
<dbReference type="CDD" id="cd02440">
    <property type="entry name" value="AdoMet_MTases"/>
    <property type="match status" value="1"/>
</dbReference>
<evidence type="ECO:0000259" key="5">
    <source>
        <dbReference type="Pfam" id="PF08241"/>
    </source>
</evidence>
<protein>
    <recommendedName>
        <fullName evidence="5">Methyltransferase type 11 domain-containing protein</fullName>
    </recommendedName>
</protein>
<dbReference type="GO" id="GO:0032259">
    <property type="term" value="P:methylation"/>
    <property type="evidence" value="ECO:0007669"/>
    <property type="project" value="UniProtKB-KW"/>
</dbReference>
<dbReference type="Proteomes" id="UP000245764">
    <property type="component" value="Chromosome 7"/>
</dbReference>
<proteinExistence type="inferred from homology"/>
<organism evidence="6 7">
    <name type="scientific">Zymoseptoria tritici ST99CH_1E4</name>
    <dbReference type="NCBI Taxonomy" id="1276532"/>
    <lineage>
        <taxon>Eukaryota</taxon>
        <taxon>Fungi</taxon>
        <taxon>Dikarya</taxon>
        <taxon>Ascomycota</taxon>
        <taxon>Pezizomycotina</taxon>
        <taxon>Dothideomycetes</taxon>
        <taxon>Dothideomycetidae</taxon>
        <taxon>Mycosphaerellales</taxon>
        <taxon>Mycosphaerellaceae</taxon>
        <taxon>Zymoseptoria</taxon>
    </lineage>
</organism>
<evidence type="ECO:0000256" key="4">
    <source>
        <dbReference type="SAM" id="MobiDB-lite"/>
    </source>
</evidence>
<dbReference type="EMBL" id="LT854259">
    <property type="protein sequence ID" value="SMR55339.1"/>
    <property type="molecule type" value="Genomic_DNA"/>
</dbReference>
<accession>A0A2H1GP76</accession>
<evidence type="ECO:0000256" key="1">
    <source>
        <dbReference type="ARBA" id="ARBA00008361"/>
    </source>
</evidence>
<evidence type="ECO:0000313" key="6">
    <source>
        <dbReference type="EMBL" id="SMR55339.1"/>
    </source>
</evidence>
<dbReference type="InterPro" id="IPR013216">
    <property type="entry name" value="Methyltransf_11"/>
</dbReference>
<dbReference type="PANTHER" id="PTHR12176:SF80">
    <property type="entry name" value="EEF1A LYSINE METHYLTRANSFERASE 4"/>
    <property type="match status" value="1"/>
</dbReference>
<dbReference type="PANTHER" id="PTHR12176">
    <property type="entry name" value="SAM-DEPENDENT METHYLTRANSFERASE SUPERFAMILY PROTEIN"/>
    <property type="match status" value="1"/>
</dbReference>
<dbReference type="Gene3D" id="3.40.50.150">
    <property type="entry name" value="Vaccinia Virus protein VP39"/>
    <property type="match status" value="1"/>
</dbReference>
<dbReference type="Pfam" id="PF08241">
    <property type="entry name" value="Methyltransf_11"/>
    <property type="match status" value="1"/>
</dbReference>
<evidence type="ECO:0000256" key="2">
    <source>
        <dbReference type="ARBA" id="ARBA00022603"/>
    </source>
</evidence>
<feature type="domain" description="Methyltransferase type 11" evidence="5">
    <location>
        <begin position="72"/>
        <end position="181"/>
    </location>
</feature>
<evidence type="ECO:0000256" key="3">
    <source>
        <dbReference type="ARBA" id="ARBA00022679"/>
    </source>
</evidence>
<reference evidence="7" key="1">
    <citation type="submission" date="2017-05" db="EMBL/GenBank/DDBJ databases">
        <authorList>
            <person name="Song R."/>
            <person name="Chenine A.L."/>
            <person name="Ruprecht R.M."/>
        </authorList>
    </citation>
    <scope>NUCLEOTIDE SEQUENCE [LARGE SCALE GENOMIC DNA]</scope>
</reference>
<dbReference type="GO" id="GO:0008757">
    <property type="term" value="F:S-adenosylmethionine-dependent methyltransferase activity"/>
    <property type="evidence" value="ECO:0007669"/>
    <property type="project" value="InterPro"/>
</dbReference>
<gene>
    <name evidence="6" type="ORF">ZT1E4_G7686</name>
</gene>
<dbReference type="AlphaFoldDB" id="A0A2H1GP76"/>
<dbReference type="SUPFAM" id="SSF53335">
    <property type="entry name" value="S-adenosyl-L-methionine-dependent methyltransferases"/>
    <property type="match status" value="1"/>
</dbReference>
<name>A0A2H1GP76_ZYMTR</name>
<feature type="region of interest" description="Disordered" evidence="4">
    <location>
        <begin position="1"/>
        <end position="38"/>
    </location>
</feature>
<keyword evidence="2" id="KW-0489">Methyltransferase</keyword>